<keyword evidence="1" id="KW-0805">Transcription regulation</keyword>
<dbReference type="EMBL" id="JALLPJ020001182">
    <property type="protein sequence ID" value="KAL3774685.1"/>
    <property type="molecule type" value="Genomic_DNA"/>
</dbReference>
<proteinExistence type="predicted"/>
<evidence type="ECO:0000259" key="7">
    <source>
        <dbReference type="PROSITE" id="PS51037"/>
    </source>
</evidence>
<evidence type="ECO:0000256" key="5">
    <source>
        <dbReference type="SAM" id="Coils"/>
    </source>
</evidence>
<dbReference type="CDD" id="cd16910">
    <property type="entry name" value="YEATS_TFIID14_like"/>
    <property type="match status" value="1"/>
</dbReference>
<comment type="caution">
    <text evidence="8">The sequence shown here is derived from an EMBL/GenBank/DDBJ whole genome shotgun (WGS) entry which is preliminary data.</text>
</comment>
<evidence type="ECO:0000256" key="2">
    <source>
        <dbReference type="ARBA" id="ARBA00023163"/>
    </source>
</evidence>
<dbReference type="PROSITE" id="PS51037">
    <property type="entry name" value="YEATS"/>
    <property type="match status" value="1"/>
</dbReference>
<feature type="compositionally biased region" description="Low complexity" evidence="6">
    <location>
        <begin position="321"/>
        <end position="341"/>
    </location>
</feature>
<evidence type="ECO:0000313" key="9">
    <source>
        <dbReference type="Proteomes" id="UP001530400"/>
    </source>
</evidence>
<comment type="subcellular location">
    <subcellularLocation>
        <location evidence="4">Nucleus</location>
    </subcellularLocation>
</comment>
<evidence type="ECO:0000256" key="1">
    <source>
        <dbReference type="ARBA" id="ARBA00023015"/>
    </source>
</evidence>
<dbReference type="InterPro" id="IPR005033">
    <property type="entry name" value="YEATS"/>
</dbReference>
<keyword evidence="2" id="KW-0804">Transcription</keyword>
<evidence type="ECO:0000256" key="4">
    <source>
        <dbReference type="PROSITE-ProRule" id="PRU00376"/>
    </source>
</evidence>
<dbReference type="PANTHER" id="PTHR47573:SF1">
    <property type="entry name" value="PROTEIN AF-9 HOMOLOG"/>
    <property type="match status" value="1"/>
</dbReference>
<protein>
    <recommendedName>
        <fullName evidence="7">YEATS domain-containing protein</fullName>
    </recommendedName>
</protein>
<name>A0ABD3NF60_9STRA</name>
<reference evidence="8 9" key="1">
    <citation type="submission" date="2024-10" db="EMBL/GenBank/DDBJ databases">
        <title>Updated reference genomes for cyclostephanoid diatoms.</title>
        <authorList>
            <person name="Roberts W.R."/>
            <person name="Alverson A.J."/>
        </authorList>
    </citation>
    <scope>NUCLEOTIDE SEQUENCE [LARGE SCALE GENOMIC DNA]</scope>
    <source>
        <strain evidence="8 9">AJA010-31</strain>
    </source>
</reference>
<organism evidence="8 9">
    <name type="scientific">Cyclotella atomus</name>
    <dbReference type="NCBI Taxonomy" id="382360"/>
    <lineage>
        <taxon>Eukaryota</taxon>
        <taxon>Sar</taxon>
        <taxon>Stramenopiles</taxon>
        <taxon>Ochrophyta</taxon>
        <taxon>Bacillariophyta</taxon>
        <taxon>Coscinodiscophyceae</taxon>
        <taxon>Thalassiosirophycidae</taxon>
        <taxon>Stephanodiscales</taxon>
        <taxon>Stephanodiscaceae</taxon>
        <taxon>Cyclotella</taxon>
    </lineage>
</organism>
<sequence length="341" mass="37456">MTATTDPSRLENTTAILPIAYGSIAFYLGPQSDEYHTHKWTLYLRSPDPNFDLGKAISKVVFQLHPSFSVPTRELTEPPFEVTESGWGEFEASIRIVWRDEAEERSTILTHGIKLYPNRAAPSADPASYMNTTVPVVSEKYDEVVFTNPKLEFHSMLLSADKGKIEYPLSKEEANLEFFRIYGDEEDVQRMLAAKQFLDGELRNVKDRLEKADKELEEIRTGLTLIKDAVGESAKPAATTTDAKTPAKAADNKAMSAKTSENKSEAKKKASTSGEPGATKKAKIEPAKKVDSTKKVDPTKKSDPAKSSNSNSIKKFEPVKSASATTAPQSTAAHSAPPKQS</sequence>
<keyword evidence="3 4" id="KW-0539">Nucleus</keyword>
<keyword evidence="9" id="KW-1185">Reference proteome</keyword>
<gene>
    <name evidence="8" type="ORF">ACHAWO_002548</name>
</gene>
<accession>A0ABD3NF60</accession>
<dbReference type="Pfam" id="PF03366">
    <property type="entry name" value="YEATS"/>
    <property type="match status" value="1"/>
</dbReference>
<feature type="compositionally biased region" description="Basic and acidic residues" evidence="6">
    <location>
        <begin position="282"/>
        <end position="304"/>
    </location>
</feature>
<feature type="region of interest" description="Disordered" evidence="6">
    <location>
        <begin position="233"/>
        <end position="341"/>
    </location>
</feature>
<feature type="domain" description="YEATS" evidence="7">
    <location>
        <begin position="9"/>
        <end position="160"/>
    </location>
</feature>
<keyword evidence="5" id="KW-0175">Coiled coil</keyword>
<evidence type="ECO:0000313" key="8">
    <source>
        <dbReference type="EMBL" id="KAL3774685.1"/>
    </source>
</evidence>
<dbReference type="Gene3D" id="2.60.40.1970">
    <property type="entry name" value="YEATS domain"/>
    <property type="match status" value="1"/>
</dbReference>
<dbReference type="PANTHER" id="PTHR47573">
    <property type="entry name" value="PROTEIN AF-9 HOMOLOG"/>
    <property type="match status" value="1"/>
</dbReference>
<dbReference type="AlphaFoldDB" id="A0ABD3NF60"/>
<dbReference type="InterPro" id="IPR038704">
    <property type="entry name" value="YEAST_sf"/>
</dbReference>
<feature type="coiled-coil region" evidence="5">
    <location>
        <begin position="195"/>
        <end position="222"/>
    </location>
</feature>
<dbReference type="GO" id="GO:0005634">
    <property type="term" value="C:nucleus"/>
    <property type="evidence" value="ECO:0007669"/>
    <property type="project" value="UniProtKB-SubCell"/>
</dbReference>
<dbReference type="Proteomes" id="UP001530400">
    <property type="component" value="Unassembled WGS sequence"/>
</dbReference>
<dbReference type="InterPro" id="IPR055129">
    <property type="entry name" value="YEATS_dom"/>
</dbReference>
<evidence type="ECO:0000256" key="3">
    <source>
        <dbReference type="ARBA" id="ARBA00023242"/>
    </source>
</evidence>
<evidence type="ECO:0000256" key="6">
    <source>
        <dbReference type="SAM" id="MobiDB-lite"/>
    </source>
</evidence>
<feature type="compositionally biased region" description="Low complexity" evidence="6">
    <location>
        <begin position="234"/>
        <end position="259"/>
    </location>
</feature>